<evidence type="ECO:0000256" key="1">
    <source>
        <dbReference type="ARBA" id="ARBA00004651"/>
    </source>
</evidence>
<evidence type="ECO:0000256" key="8">
    <source>
        <dbReference type="ARBA" id="ARBA00023170"/>
    </source>
</evidence>
<evidence type="ECO:0000313" key="13">
    <source>
        <dbReference type="Proteomes" id="UP000887116"/>
    </source>
</evidence>
<comment type="subcellular location">
    <subcellularLocation>
        <location evidence="1">Cell membrane</location>
        <topology evidence="1">Multi-pass membrane protein</topology>
    </subcellularLocation>
</comment>
<evidence type="ECO:0000256" key="3">
    <source>
        <dbReference type="ARBA" id="ARBA00022475"/>
    </source>
</evidence>
<dbReference type="EMBL" id="BMAO01013742">
    <property type="protein sequence ID" value="GFQ90743.1"/>
    <property type="molecule type" value="Genomic_DNA"/>
</dbReference>
<evidence type="ECO:0000256" key="2">
    <source>
        <dbReference type="ARBA" id="ARBA00007242"/>
    </source>
</evidence>
<dbReference type="Proteomes" id="UP000887116">
    <property type="component" value="Unassembled WGS sequence"/>
</dbReference>
<keyword evidence="4" id="KW-0812">Transmembrane</keyword>
<evidence type="ECO:0000256" key="4">
    <source>
        <dbReference type="ARBA" id="ARBA00022692"/>
    </source>
</evidence>
<organism evidence="12 13">
    <name type="scientific">Trichonephila clavata</name>
    <name type="common">Joro spider</name>
    <name type="synonym">Nephila clavata</name>
    <dbReference type="NCBI Taxonomy" id="2740835"/>
    <lineage>
        <taxon>Eukaryota</taxon>
        <taxon>Metazoa</taxon>
        <taxon>Ecdysozoa</taxon>
        <taxon>Arthropoda</taxon>
        <taxon>Chelicerata</taxon>
        <taxon>Arachnida</taxon>
        <taxon>Araneae</taxon>
        <taxon>Araneomorphae</taxon>
        <taxon>Entelegynae</taxon>
        <taxon>Araneoidea</taxon>
        <taxon>Nephilidae</taxon>
        <taxon>Trichonephila</taxon>
    </lineage>
</organism>
<keyword evidence="10" id="KW-0807">Transducer</keyword>
<dbReference type="AlphaFoldDB" id="A0A8X6FXD2"/>
<proteinExistence type="inferred from homology"/>
<keyword evidence="13" id="KW-1185">Reference proteome</keyword>
<keyword evidence="6" id="KW-0297">G-protein coupled receptor</keyword>
<evidence type="ECO:0000256" key="9">
    <source>
        <dbReference type="ARBA" id="ARBA00023180"/>
    </source>
</evidence>
<comment type="similarity">
    <text evidence="2">Belongs to the G-protein coupled receptor 3 family.</text>
</comment>
<dbReference type="InterPro" id="IPR050726">
    <property type="entry name" value="mGluR"/>
</dbReference>
<keyword evidence="3" id="KW-1003">Cell membrane</keyword>
<evidence type="ECO:0000256" key="11">
    <source>
        <dbReference type="ARBA" id="ARBA00054813"/>
    </source>
</evidence>
<dbReference type="GO" id="GO:0004930">
    <property type="term" value="F:G protein-coupled receptor activity"/>
    <property type="evidence" value="ECO:0007669"/>
    <property type="project" value="UniProtKB-KW"/>
</dbReference>
<evidence type="ECO:0000313" key="12">
    <source>
        <dbReference type="EMBL" id="GFQ90743.1"/>
    </source>
</evidence>
<keyword evidence="8 12" id="KW-0675">Receptor</keyword>
<gene>
    <name evidence="12" type="primary">mGluR_1</name>
    <name evidence="12" type="ORF">TNCT_530351</name>
</gene>
<dbReference type="InterPro" id="IPR038550">
    <property type="entry name" value="GPCR_3_9-Cys_sf"/>
</dbReference>
<protein>
    <submittedName>
        <fullName evidence="12">Metabotropic glutamate receptor</fullName>
    </submittedName>
</protein>
<keyword evidence="7" id="KW-0472">Membrane</keyword>
<evidence type="ECO:0000256" key="6">
    <source>
        <dbReference type="ARBA" id="ARBA00023040"/>
    </source>
</evidence>
<dbReference type="PANTHER" id="PTHR24060">
    <property type="entry name" value="METABOTROPIC GLUTAMATE RECEPTOR"/>
    <property type="match status" value="1"/>
</dbReference>
<dbReference type="OrthoDB" id="425344at2759"/>
<dbReference type="Gene3D" id="2.10.50.30">
    <property type="entry name" value="GPCR, family 3, nine cysteines domain"/>
    <property type="match status" value="1"/>
</dbReference>
<keyword evidence="5" id="KW-1133">Transmembrane helix</keyword>
<reference evidence="12" key="1">
    <citation type="submission" date="2020-07" db="EMBL/GenBank/DDBJ databases">
        <title>Multicomponent nature underlies the extraordinary mechanical properties of spider dragline silk.</title>
        <authorList>
            <person name="Kono N."/>
            <person name="Nakamura H."/>
            <person name="Mori M."/>
            <person name="Yoshida Y."/>
            <person name="Ohtoshi R."/>
            <person name="Malay A.D."/>
            <person name="Moran D.A.P."/>
            <person name="Tomita M."/>
            <person name="Numata K."/>
            <person name="Arakawa K."/>
        </authorList>
    </citation>
    <scope>NUCLEOTIDE SEQUENCE</scope>
</reference>
<evidence type="ECO:0000256" key="10">
    <source>
        <dbReference type="ARBA" id="ARBA00023224"/>
    </source>
</evidence>
<evidence type="ECO:0000256" key="7">
    <source>
        <dbReference type="ARBA" id="ARBA00023136"/>
    </source>
</evidence>
<comment type="caution">
    <text evidence="12">The sequence shown here is derived from an EMBL/GenBank/DDBJ whole genome shotgun (WGS) entry which is preliminary data.</text>
</comment>
<evidence type="ECO:0000256" key="5">
    <source>
        <dbReference type="ARBA" id="ARBA00022989"/>
    </source>
</evidence>
<sequence>MGGARHAYFRLQPPLQHWSSKKYVEGSKCCWHCFNCTKYQILRYETTCYDCPLGFLPNADHTQCERIPLQYMRLDSYWAIGVMIFSSGNSHHSVCCHRLPQASGHSRR</sequence>
<dbReference type="FunFam" id="2.10.50.30:FF:000001">
    <property type="entry name" value="metabotropic glutamate receptor 1"/>
    <property type="match status" value="1"/>
</dbReference>
<accession>A0A8X6FXD2</accession>
<keyword evidence="9" id="KW-0325">Glycoprotein</keyword>
<name>A0A8X6FXD2_TRICU</name>
<dbReference type="GO" id="GO:0005886">
    <property type="term" value="C:plasma membrane"/>
    <property type="evidence" value="ECO:0007669"/>
    <property type="project" value="UniProtKB-SubCell"/>
</dbReference>
<comment type="function">
    <text evidence="11">G-protein coupled receptor for glutamate. Ligand binding causes a conformation change that triggers signaling via guanine nucleotide-binding proteins (G proteins) and modulates the activity of down-stream effectors.</text>
</comment>